<evidence type="ECO:0000313" key="2">
    <source>
        <dbReference type="EMBL" id="GAA3550655.1"/>
    </source>
</evidence>
<dbReference type="Proteomes" id="UP001500630">
    <property type="component" value="Unassembled WGS sequence"/>
</dbReference>
<dbReference type="RefSeq" id="WP_345562709.1">
    <property type="nucleotide sequence ID" value="NZ_BAABDQ010000006.1"/>
</dbReference>
<name>A0ABP6WHI4_9ACTN</name>
<reference evidence="3" key="1">
    <citation type="journal article" date="2019" name="Int. J. Syst. Evol. Microbiol.">
        <title>The Global Catalogue of Microorganisms (GCM) 10K type strain sequencing project: providing services to taxonomists for standard genome sequencing and annotation.</title>
        <authorList>
            <consortium name="The Broad Institute Genomics Platform"/>
            <consortium name="The Broad Institute Genome Sequencing Center for Infectious Disease"/>
            <person name="Wu L."/>
            <person name="Ma J."/>
        </authorList>
    </citation>
    <scope>NUCLEOTIDE SEQUENCE [LARGE SCALE GENOMIC DNA]</scope>
    <source>
        <strain evidence="3">JCM 17326</strain>
    </source>
</reference>
<keyword evidence="3" id="KW-1185">Reference proteome</keyword>
<sequence>MTWVKRAEKPAHTCKPPSLGGYTLTPEGQHGDLWRCDDCAKLWRIGYACGLCDWLGDLWAHDGQHITGTAWRRASRWQEIRYRKRGRR</sequence>
<gene>
    <name evidence="2" type="ORF">GCM10022419_033650</name>
</gene>
<organism evidence="2 3">
    <name type="scientific">Nonomuraea rosea</name>
    <dbReference type="NCBI Taxonomy" id="638574"/>
    <lineage>
        <taxon>Bacteria</taxon>
        <taxon>Bacillati</taxon>
        <taxon>Actinomycetota</taxon>
        <taxon>Actinomycetes</taxon>
        <taxon>Streptosporangiales</taxon>
        <taxon>Streptosporangiaceae</taxon>
        <taxon>Nonomuraea</taxon>
    </lineage>
</organism>
<protein>
    <submittedName>
        <fullName evidence="2">Uncharacterized protein</fullName>
    </submittedName>
</protein>
<evidence type="ECO:0000256" key="1">
    <source>
        <dbReference type="SAM" id="MobiDB-lite"/>
    </source>
</evidence>
<evidence type="ECO:0000313" key="3">
    <source>
        <dbReference type="Proteomes" id="UP001500630"/>
    </source>
</evidence>
<comment type="caution">
    <text evidence="2">The sequence shown here is derived from an EMBL/GenBank/DDBJ whole genome shotgun (WGS) entry which is preliminary data.</text>
</comment>
<accession>A0ABP6WHI4</accession>
<dbReference type="EMBL" id="BAABDQ010000006">
    <property type="protein sequence ID" value="GAA3550655.1"/>
    <property type="molecule type" value="Genomic_DNA"/>
</dbReference>
<proteinExistence type="predicted"/>
<feature type="compositionally biased region" description="Basic and acidic residues" evidence="1">
    <location>
        <begin position="1"/>
        <end position="11"/>
    </location>
</feature>
<feature type="region of interest" description="Disordered" evidence="1">
    <location>
        <begin position="1"/>
        <end position="21"/>
    </location>
</feature>